<dbReference type="AlphaFoldDB" id="A0A923SB84"/>
<feature type="transmembrane region" description="Helical" evidence="1">
    <location>
        <begin position="243"/>
        <end position="263"/>
    </location>
</feature>
<keyword evidence="1" id="KW-0812">Transmembrane</keyword>
<feature type="transmembrane region" description="Helical" evidence="1">
    <location>
        <begin position="284"/>
        <end position="306"/>
    </location>
</feature>
<reference evidence="2" key="1">
    <citation type="submission" date="2020-08" db="EMBL/GenBank/DDBJ databases">
        <title>Ramlibacter sp. USB13 16S ribosomal RNA gene genome sequencing and assembly.</title>
        <authorList>
            <person name="Kang M."/>
        </authorList>
    </citation>
    <scope>NUCLEOTIDE SEQUENCE</scope>
    <source>
        <strain evidence="2">USB13</strain>
    </source>
</reference>
<accession>A0A923SB84</accession>
<keyword evidence="1" id="KW-0472">Membrane</keyword>
<organism evidence="2 3">
    <name type="scientific">Ramlibacter cellulosilyticus</name>
    <dbReference type="NCBI Taxonomy" id="2764187"/>
    <lineage>
        <taxon>Bacteria</taxon>
        <taxon>Pseudomonadati</taxon>
        <taxon>Pseudomonadota</taxon>
        <taxon>Betaproteobacteria</taxon>
        <taxon>Burkholderiales</taxon>
        <taxon>Comamonadaceae</taxon>
        <taxon>Ramlibacter</taxon>
    </lineage>
</organism>
<evidence type="ECO:0000313" key="2">
    <source>
        <dbReference type="EMBL" id="MBC5783596.1"/>
    </source>
</evidence>
<proteinExistence type="predicted"/>
<name>A0A923SB84_9BURK</name>
<keyword evidence="3" id="KW-1185">Reference proteome</keyword>
<dbReference type="Pfam" id="PF11067">
    <property type="entry name" value="DUF2868"/>
    <property type="match status" value="1"/>
</dbReference>
<dbReference type="InterPro" id="IPR021871">
    <property type="entry name" value="DUF3482"/>
</dbReference>
<dbReference type="RefSeq" id="WP_187076345.1">
    <property type="nucleotide sequence ID" value="NZ_JACORT010000004.1"/>
</dbReference>
<dbReference type="InterPro" id="IPR021296">
    <property type="entry name" value="DUF2868"/>
</dbReference>
<sequence length="780" mass="84035">MEDGILHLDEARARQLVLVRAIEDADTQGRLLSEVEREKLEREALEASRQGPAGGIDIPDYLRERARRVLATVENRNPRVAALQDPEPWRSWLLVLLPLLACVLGAAMDRIDNPQQVNMLSPPLLGVLAWNLAVYVMLVVSALWPRAAAPQGLLGHVQRWLAGAPGDGRRTGRLRADVLARFQQHWLRVAGAQQWLWGKELLHLAAAGWAVGLAISIVLGGVVREYRVGWESTLLEVGQVHAFLSAMFAPVVALLPFEAFSVADLQRMHFRSGATIGVEEARRWVWMYVALLLVVVLVPRALLAGWSHWQRRRLARAVPIDLRDAYFVQLLARVSPARVTLAVLASEGGGHEAWERMLREVSDHPPPREGPWTVLGTARGDVLRVLEVPPGYRPPAPAVAAHAGGLPSAQAWLQDLLGRFKAAPRALAHDAVGSALAETDLLLLLPASPVDVQEATRLLHWVAQPALLLVPGDDVPYRSAVQRLGLAAEVLPLERSMAHWLRDPLLLEAAAARMPTGKRAGFERIAATWKDRNAVRFTEAMHRVAAELVRAARDAEEVGSAPVSLRQLVSAADRDAAQRAREAARSALLQRLRAGEADTFAALVQLHRTGTPVAALSGARMESGFSEQQTVDSPQAGMAGAATGAAMGAGIDLITGGLTLGAATALGAVIGGGAAYAAAAWKNRGSATGQPQVQIGDELLQTLTESLLLAYLAAAHRSPGEGEGGLPQSWRSEVVAAVEARRAELIAHWQRARNGESGDDAVAPLARELEEIARGLLSRV</sequence>
<protein>
    <submittedName>
        <fullName evidence="2">DUF3482 domain-containing protein</fullName>
    </submittedName>
</protein>
<dbReference type="Proteomes" id="UP000608513">
    <property type="component" value="Unassembled WGS sequence"/>
</dbReference>
<gene>
    <name evidence="2" type="ORF">H8N03_11625</name>
</gene>
<evidence type="ECO:0000256" key="1">
    <source>
        <dbReference type="SAM" id="Phobius"/>
    </source>
</evidence>
<evidence type="ECO:0000313" key="3">
    <source>
        <dbReference type="Proteomes" id="UP000608513"/>
    </source>
</evidence>
<dbReference type="Pfam" id="PF11981">
    <property type="entry name" value="DUF3482"/>
    <property type="match status" value="1"/>
</dbReference>
<feature type="transmembrane region" description="Helical" evidence="1">
    <location>
        <begin position="89"/>
        <end position="108"/>
    </location>
</feature>
<feature type="transmembrane region" description="Helical" evidence="1">
    <location>
        <begin position="201"/>
        <end position="223"/>
    </location>
</feature>
<keyword evidence="1" id="KW-1133">Transmembrane helix</keyword>
<dbReference type="EMBL" id="JACORT010000004">
    <property type="protein sequence ID" value="MBC5783596.1"/>
    <property type="molecule type" value="Genomic_DNA"/>
</dbReference>
<feature type="transmembrane region" description="Helical" evidence="1">
    <location>
        <begin position="120"/>
        <end position="144"/>
    </location>
</feature>
<comment type="caution">
    <text evidence="2">The sequence shown here is derived from an EMBL/GenBank/DDBJ whole genome shotgun (WGS) entry which is preliminary data.</text>
</comment>